<name>A0A964XKJ0_9ACTN</name>
<dbReference type="OrthoDB" id="4243309at2"/>
<dbReference type="AlphaFoldDB" id="A0A964XKJ0"/>
<comment type="caution">
    <text evidence="1">The sequence shown here is derived from an EMBL/GenBank/DDBJ whole genome shotgun (WGS) entry which is preliminary data.</text>
</comment>
<keyword evidence="2" id="KW-1185">Reference proteome</keyword>
<gene>
    <name evidence="1" type="ORF">GUY60_12855</name>
</gene>
<evidence type="ECO:0000313" key="1">
    <source>
        <dbReference type="EMBL" id="NBE52300.1"/>
    </source>
</evidence>
<dbReference type="RefSeq" id="WP_161697102.1">
    <property type="nucleotide sequence ID" value="NZ_JAAAHS010000076.1"/>
</dbReference>
<dbReference type="EMBL" id="JAAAHS010000076">
    <property type="protein sequence ID" value="NBE52300.1"/>
    <property type="molecule type" value="Genomic_DNA"/>
</dbReference>
<proteinExistence type="predicted"/>
<dbReference type="Proteomes" id="UP000598297">
    <property type="component" value="Unassembled WGS sequence"/>
</dbReference>
<reference evidence="1" key="1">
    <citation type="submission" date="2020-01" db="EMBL/GenBank/DDBJ databases">
        <title>Whole-genome analyses of novel actinobacteria.</title>
        <authorList>
            <person name="Sahin N."/>
        </authorList>
    </citation>
    <scope>NUCLEOTIDE SEQUENCE</scope>
    <source>
        <strain evidence="1">YC537</strain>
    </source>
</reference>
<organism evidence="1 2">
    <name type="scientific">Streptomyces boluensis</name>
    <dbReference type="NCBI Taxonomy" id="1775135"/>
    <lineage>
        <taxon>Bacteria</taxon>
        <taxon>Bacillati</taxon>
        <taxon>Actinomycetota</taxon>
        <taxon>Actinomycetes</taxon>
        <taxon>Kitasatosporales</taxon>
        <taxon>Streptomycetaceae</taxon>
        <taxon>Streptomyces</taxon>
    </lineage>
</organism>
<evidence type="ECO:0000313" key="2">
    <source>
        <dbReference type="Proteomes" id="UP000598297"/>
    </source>
</evidence>
<protein>
    <submittedName>
        <fullName evidence="1">Uncharacterized protein</fullName>
    </submittedName>
</protein>
<accession>A0A964XKJ0</accession>
<sequence length="96" mass="10324">MSRIHIPVDELTDTMDALKDIRARIDKTARLDNVGSEDDVGDSGLASAVNGFDSAWSAGHERVQENVDTFKDAAQGIVDNFTATDDEAGKALDESK</sequence>